<keyword evidence="4" id="KW-1185">Reference proteome</keyword>
<keyword evidence="2" id="KW-0472">Membrane</keyword>
<dbReference type="AlphaFoldDB" id="U6K4A2"/>
<evidence type="ECO:0000256" key="1">
    <source>
        <dbReference type="SAM" id="MobiDB-lite"/>
    </source>
</evidence>
<accession>U6K4A2</accession>
<gene>
    <name evidence="3" type="ORF">EMH_0044350</name>
</gene>
<keyword evidence="2" id="KW-1133">Transmembrane helix</keyword>
<evidence type="ECO:0000313" key="3">
    <source>
        <dbReference type="EMBL" id="CDJ32509.1"/>
    </source>
</evidence>
<feature type="transmembrane region" description="Helical" evidence="2">
    <location>
        <begin position="67"/>
        <end position="88"/>
    </location>
</feature>
<dbReference type="RefSeq" id="XP_013355074.1">
    <property type="nucleotide sequence ID" value="XM_013499620.1"/>
</dbReference>
<dbReference type="VEuPathDB" id="ToxoDB:EMH_0044350"/>
<organism evidence="3 4">
    <name type="scientific">Eimeria mitis</name>
    <dbReference type="NCBI Taxonomy" id="44415"/>
    <lineage>
        <taxon>Eukaryota</taxon>
        <taxon>Sar</taxon>
        <taxon>Alveolata</taxon>
        <taxon>Apicomplexa</taxon>
        <taxon>Conoidasida</taxon>
        <taxon>Coccidia</taxon>
        <taxon>Eucoccidiorida</taxon>
        <taxon>Eimeriorina</taxon>
        <taxon>Eimeriidae</taxon>
        <taxon>Eimeria</taxon>
    </lineage>
</organism>
<feature type="compositionally biased region" description="Polar residues" evidence="1">
    <location>
        <begin position="184"/>
        <end position="193"/>
    </location>
</feature>
<reference evidence="3" key="2">
    <citation type="submission" date="2013-10" db="EMBL/GenBank/DDBJ databases">
        <authorList>
            <person name="Aslett M."/>
        </authorList>
    </citation>
    <scope>NUCLEOTIDE SEQUENCE [LARGE SCALE GENOMIC DNA]</scope>
    <source>
        <strain evidence="3">Houghton</strain>
    </source>
</reference>
<dbReference type="Proteomes" id="UP000030744">
    <property type="component" value="Unassembled WGS sequence"/>
</dbReference>
<feature type="region of interest" description="Disordered" evidence="1">
    <location>
        <begin position="244"/>
        <end position="271"/>
    </location>
</feature>
<reference evidence="3" key="1">
    <citation type="submission" date="2013-10" db="EMBL/GenBank/DDBJ databases">
        <title>Genomic analysis of the causative agents of coccidiosis in chickens.</title>
        <authorList>
            <person name="Reid A.J."/>
            <person name="Blake D."/>
            <person name="Billington K."/>
            <person name="Browne H."/>
            <person name="Dunn M."/>
            <person name="Hung S."/>
            <person name="Kawahara F."/>
            <person name="Miranda-Saavedra D."/>
            <person name="Mourier T."/>
            <person name="Nagra H."/>
            <person name="Otto T.D."/>
            <person name="Rawlings N."/>
            <person name="Sanchez A."/>
            <person name="Sanders M."/>
            <person name="Subramaniam C."/>
            <person name="Tay Y."/>
            <person name="Dear P."/>
            <person name="Doerig C."/>
            <person name="Gruber A."/>
            <person name="Parkinson J."/>
            <person name="Shirley M."/>
            <person name="Wan K.L."/>
            <person name="Berriman M."/>
            <person name="Tomley F."/>
            <person name="Pain A."/>
        </authorList>
    </citation>
    <scope>NUCLEOTIDE SEQUENCE [LARGE SCALE GENOMIC DNA]</scope>
    <source>
        <strain evidence="3">Houghton</strain>
    </source>
</reference>
<evidence type="ECO:0000313" key="4">
    <source>
        <dbReference type="Proteomes" id="UP000030744"/>
    </source>
</evidence>
<evidence type="ECO:0000256" key="2">
    <source>
        <dbReference type="SAM" id="Phobius"/>
    </source>
</evidence>
<dbReference type="GeneID" id="25379153"/>
<keyword evidence="2" id="KW-0812">Transmembrane</keyword>
<sequence>MSTFVVDTQQAASNQLESDVFSPLFPHGNGNVDEGAATPLPYPGSASWRLQARAAHRPSGRTRNLSIFSLLVVATFPLLTTLLILAACRAGHTNKKQATGMNRRRLAEGGEPMDIDESYIIEQCLALEEELGISPTDPHLPSTSDRSRRIAELASLFSATAAEHEAMYARQVERGVQAVHQHAGSITDSSSGDQLLGSASAPELPTTSAAAASGGEGSNDAPSAVDPDAWADVVSVLSTQPEWKDLDVGTSSGSSETTRGKRKPVPIQPRPAASDQILMDISVIESHPFVRLPVLEPGVVPKNLFEAGAIGIVQMNTSAQARFLALRRLFAKKTLNQEEADELADAVEELANKTARRARGSVRQTRPLFAASTLGTYFLMFDYLLAAIQVLYTSIKLPPWWKTFINSFDSDYYFSDPNPTCRESARFNTRLANSLIAAIKIYKMGVRPSAHFIIELKRQLFFGKHGPARFRDPQWDPWRADDINFWKTQGALPCCPIGGNEDHDE</sequence>
<protein>
    <submittedName>
        <fullName evidence="3">Uncharacterized protein</fullName>
    </submittedName>
</protein>
<feature type="region of interest" description="Disordered" evidence="1">
    <location>
        <begin position="179"/>
        <end position="226"/>
    </location>
</feature>
<dbReference type="EMBL" id="HG684243">
    <property type="protein sequence ID" value="CDJ32509.1"/>
    <property type="molecule type" value="Genomic_DNA"/>
</dbReference>
<name>U6K4A2_9EIME</name>
<dbReference type="OrthoDB" id="347609at2759"/>
<proteinExistence type="predicted"/>